<proteinExistence type="inferred from homology"/>
<dbReference type="RefSeq" id="WP_005520347.1">
    <property type="nucleotide sequence ID" value="NZ_CAWMSS010000002.1"/>
</dbReference>
<dbReference type="Gene3D" id="1.10.530.10">
    <property type="match status" value="1"/>
</dbReference>
<dbReference type="EMBL" id="LOSJ02000001">
    <property type="protein sequence ID" value="PNM63561.1"/>
    <property type="molecule type" value="Genomic_DNA"/>
</dbReference>
<dbReference type="AlphaFoldDB" id="A0A2J9VIF9"/>
<comment type="similarity">
    <text evidence="1">Belongs to the transglycosylase Slt family.</text>
</comment>
<protein>
    <submittedName>
        <fullName evidence="3">Lytic murein transglycosylase</fullName>
    </submittedName>
</protein>
<evidence type="ECO:0000256" key="1">
    <source>
        <dbReference type="ARBA" id="ARBA00007734"/>
    </source>
</evidence>
<dbReference type="PANTHER" id="PTHR37423">
    <property type="entry name" value="SOLUBLE LYTIC MUREIN TRANSGLYCOSYLASE-RELATED"/>
    <property type="match status" value="1"/>
</dbReference>
<dbReference type="GO" id="GO:0016020">
    <property type="term" value="C:membrane"/>
    <property type="evidence" value="ECO:0007669"/>
    <property type="project" value="InterPro"/>
</dbReference>
<keyword evidence="4" id="KW-1185">Reference proteome</keyword>
<feature type="domain" description="Transglycosylase SLT" evidence="2">
    <location>
        <begin position="82"/>
        <end position="188"/>
    </location>
</feature>
<evidence type="ECO:0000313" key="3">
    <source>
        <dbReference type="EMBL" id="PNM63561.1"/>
    </source>
</evidence>
<dbReference type="PANTHER" id="PTHR37423:SF2">
    <property type="entry name" value="MEMBRANE-BOUND LYTIC MUREIN TRANSGLYCOSYLASE C"/>
    <property type="match status" value="1"/>
</dbReference>
<accession>A0A2J9VIF9</accession>
<name>A0A2J9VIF9_VIBMI</name>
<dbReference type="Proteomes" id="UP000053748">
    <property type="component" value="Unassembled WGS sequence"/>
</dbReference>
<dbReference type="STRING" id="674.VM_19700"/>
<gene>
    <name evidence="3" type="ORF">AL544_000850</name>
</gene>
<dbReference type="InterPro" id="IPR008258">
    <property type="entry name" value="Transglycosylase_SLT_dom_1"/>
</dbReference>
<evidence type="ECO:0000313" key="4">
    <source>
        <dbReference type="Proteomes" id="UP000053748"/>
    </source>
</evidence>
<comment type="caution">
    <text evidence="3">The sequence shown here is derived from an EMBL/GenBank/DDBJ whole genome shotgun (WGS) entry which is preliminary data.</text>
</comment>
<dbReference type="SUPFAM" id="SSF53955">
    <property type="entry name" value="Lysozyme-like"/>
    <property type="match status" value="1"/>
</dbReference>
<dbReference type="GO" id="GO:0008933">
    <property type="term" value="F:peptidoglycan lytic transglycosylase activity"/>
    <property type="evidence" value="ECO:0007669"/>
    <property type="project" value="InterPro"/>
</dbReference>
<reference evidence="3" key="1">
    <citation type="submission" date="2017-12" db="EMBL/GenBank/DDBJ databases">
        <title>FDA dAtabase for Regulatory Grade micrObial Sequences (FDA-ARGOS): Supporting development and validation of Infectious Disease Dx tests.</title>
        <authorList>
            <person name="Hoffmann M."/>
            <person name="Allard M."/>
            <person name="Evans P."/>
            <person name="Brown E."/>
            <person name="Tallon L.J."/>
            <person name="Sadzewicz L."/>
            <person name="Sengamalay N."/>
            <person name="Ott S."/>
            <person name="Godinez A."/>
            <person name="Nagaraj S."/>
            <person name="Vavikolanu K."/>
            <person name="Aluvathingal J."/>
            <person name="Nadendla S."/>
            <person name="Hobson J."/>
            <person name="Sichtig H."/>
        </authorList>
    </citation>
    <scope>NUCLEOTIDE SEQUENCE [LARGE SCALE GENOMIC DNA]</scope>
    <source>
        <strain evidence="3">FDAARGOS_113</strain>
    </source>
</reference>
<dbReference type="CDD" id="cd16894">
    <property type="entry name" value="MltD-like"/>
    <property type="match status" value="1"/>
</dbReference>
<dbReference type="PROSITE" id="PS00922">
    <property type="entry name" value="TRANSGLYCOSYLASE"/>
    <property type="match status" value="1"/>
</dbReference>
<dbReference type="InterPro" id="IPR000189">
    <property type="entry name" value="Transglyc_AS"/>
</dbReference>
<dbReference type="OrthoDB" id="92254at2"/>
<evidence type="ECO:0000259" key="2">
    <source>
        <dbReference type="Pfam" id="PF01464"/>
    </source>
</evidence>
<dbReference type="GO" id="GO:0000270">
    <property type="term" value="P:peptidoglycan metabolic process"/>
    <property type="evidence" value="ECO:0007669"/>
    <property type="project" value="InterPro"/>
</dbReference>
<dbReference type="Pfam" id="PF01464">
    <property type="entry name" value="SLT"/>
    <property type="match status" value="1"/>
</dbReference>
<sequence length="249" mass="28005">MKSAYSIKHFTPSRLLSSSLRWCQVGSFFSALAIFSFCPSTVAQPLAKDIQQQYSVLKPYQRKIETRLNKFGPLVNSIFKQLEEKSLPLSLVLVPMLESSYNANAVSHAKAAGLWQLIPATAKRFGLQVTQDQDQRFDNQASTQAALSYFQFLYHKFDNDVALTLAAYNAGEGRVSKAIKSAGSTQYSQLTLPEETKQYINRFYALLEMIDIDDLKKSSLQPFFLFNSNQVNMNTPLIDLSPLPPLITL</sequence>
<organism evidence="3 4">
    <name type="scientific">Vibrio mimicus</name>
    <dbReference type="NCBI Taxonomy" id="674"/>
    <lineage>
        <taxon>Bacteria</taxon>
        <taxon>Pseudomonadati</taxon>
        <taxon>Pseudomonadota</taxon>
        <taxon>Gammaproteobacteria</taxon>
        <taxon>Vibrionales</taxon>
        <taxon>Vibrionaceae</taxon>
        <taxon>Vibrio</taxon>
    </lineage>
</organism>
<dbReference type="InterPro" id="IPR023346">
    <property type="entry name" value="Lysozyme-like_dom_sf"/>
</dbReference>